<dbReference type="InterPro" id="IPR052572">
    <property type="entry name" value="UPF0153_domain"/>
</dbReference>
<organism evidence="1 2">
    <name type="scientific">Azospira restricta</name>
    <dbReference type="NCBI Taxonomy" id="404405"/>
    <lineage>
        <taxon>Bacteria</taxon>
        <taxon>Pseudomonadati</taxon>
        <taxon>Pseudomonadota</taxon>
        <taxon>Betaproteobacteria</taxon>
        <taxon>Rhodocyclales</taxon>
        <taxon>Rhodocyclaceae</taxon>
        <taxon>Azospira</taxon>
    </lineage>
</organism>
<evidence type="ECO:0000313" key="2">
    <source>
        <dbReference type="Proteomes" id="UP000663444"/>
    </source>
</evidence>
<dbReference type="InterPro" id="IPR005358">
    <property type="entry name" value="Puta_zinc/iron-chelating_dom"/>
</dbReference>
<sequence length="92" mass="9822">MNCRPHCAACCIAPSITSPLPGMPHGKPAGVRCVQLDDDERCRVFGRPERPAFCAGLTPSAEMCGETRAQAIAWLTELERQTAPAPMAREGG</sequence>
<dbReference type="Proteomes" id="UP000663444">
    <property type="component" value="Chromosome"/>
</dbReference>
<reference evidence="1" key="1">
    <citation type="submission" date="2020-11" db="EMBL/GenBank/DDBJ databases">
        <title>Azospira restricta DSM 18626 genome sequence.</title>
        <authorList>
            <person name="Moe W.M."/>
        </authorList>
    </citation>
    <scope>NUCLEOTIDE SEQUENCE</scope>
    <source>
        <strain evidence="1">DSM 18626</strain>
    </source>
</reference>
<evidence type="ECO:0000313" key="1">
    <source>
        <dbReference type="EMBL" id="QRJ64501.1"/>
    </source>
</evidence>
<name>A0A974SQ87_9RHOO</name>
<dbReference type="EMBL" id="CP064781">
    <property type="protein sequence ID" value="QRJ64501.1"/>
    <property type="molecule type" value="Genomic_DNA"/>
</dbReference>
<gene>
    <name evidence="1" type="ORF">IWH25_03875</name>
</gene>
<accession>A0A974SQ87</accession>
<dbReference type="Pfam" id="PF03692">
    <property type="entry name" value="CxxCxxCC"/>
    <property type="match status" value="1"/>
</dbReference>
<keyword evidence="2" id="KW-1185">Reference proteome</keyword>
<dbReference type="RefSeq" id="WP_203388046.1">
    <property type="nucleotide sequence ID" value="NZ_CP064781.1"/>
</dbReference>
<proteinExistence type="predicted"/>
<dbReference type="PANTHER" id="PTHR36931:SF1">
    <property type="entry name" value="UPF0153 PROTEIN YEIW"/>
    <property type="match status" value="1"/>
</dbReference>
<dbReference type="PANTHER" id="PTHR36931">
    <property type="entry name" value="UPF0153 PROTEIN YEIW"/>
    <property type="match status" value="1"/>
</dbReference>
<protein>
    <submittedName>
        <fullName evidence="1">YkgJ family cysteine cluster protein</fullName>
    </submittedName>
</protein>
<dbReference type="AlphaFoldDB" id="A0A974SQ87"/>
<dbReference type="KEGG" id="ares:IWH25_03875"/>